<dbReference type="GO" id="GO:0071513">
    <property type="term" value="C:phosphopantothenoylcysteine decarboxylase complex"/>
    <property type="evidence" value="ECO:0007669"/>
    <property type="project" value="TreeGrafter"/>
</dbReference>
<organism evidence="3 4">
    <name type="scientific">Fusarium oxysporum</name>
    <name type="common">Fusarium vascular wilt</name>
    <dbReference type="NCBI Taxonomy" id="5507"/>
    <lineage>
        <taxon>Eukaryota</taxon>
        <taxon>Fungi</taxon>
        <taxon>Dikarya</taxon>
        <taxon>Ascomycota</taxon>
        <taxon>Pezizomycotina</taxon>
        <taxon>Sordariomycetes</taxon>
        <taxon>Hypocreomycetidae</taxon>
        <taxon>Hypocreales</taxon>
        <taxon>Nectriaceae</taxon>
        <taxon>Fusarium</taxon>
        <taxon>Fusarium oxysporum species complex</taxon>
    </lineage>
</organism>
<evidence type="ECO:0000313" key="4">
    <source>
        <dbReference type="Proteomes" id="UP000558688"/>
    </source>
</evidence>
<evidence type="ECO:0000313" key="3">
    <source>
        <dbReference type="EMBL" id="KAF5256189.1"/>
    </source>
</evidence>
<protein>
    <recommendedName>
        <fullName evidence="2">Flavoprotein domain-containing protein</fullName>
    </recommendedName>
</protein>
<dbReference type="Proteomes" id="UP000558688">
    <property type="component" value="Unassembled WGS sequence"/>
</dbReference>
<dbReference type="PANTHER" id="PTHR14359:SF21">
    <property type="entry name" value="FLAVOPROTEIN DOMAIN-CONTAINING PROTEIN"/>
    <property type="match status" value="1"/>
</dbReference>
<feature type="domain" description="Flavoprotein" evidence="2">
    <location>
        <begin position="31"/>
        <end position="166"/>
    </location>
</feature>
<accession>A0A8H5ED22</accession>
<dbReference type="SUPFAM" id="SSF52507">
    <property type="entry name" value="Homo-oligomeric flavin-containing Cys decarboxylases, HFCD"/>
    <property type="match status" value="1"/>
</dbReference>
<dbReference type="AlphaFoldDB" id="A0A8H5ED22"/>
<dbReference type="GO" id="GO:0004633">
    <property type="term" value="F:phosphopantothenoylcysteine decarboxylase activity"/>
    <property type="evidence" value="ECO:0007669"/>
    <property type="project" value="TreeGrafter"/>
</dbReference>
<dbReference type="InterPro" id="IPR036551">
    <property type="entry name" value="Flavin_trans-like"/>
</dbReference>
<reference evidence="3" key="1">
    <citation type="submission" date="2020-02" db="EMBL/GenBank/DDBJ databases">
        <title>Identification and distribution of gene clusters putatively required for synthesis of sphingolipid metabolism inhibitors in phylogenetically diverse species of the filamentous fungus Fusarium.</title>
        <authorList>
            <person name="Kim H.-S."/>
            <person name="Busman M."/>
            <person name="Brown D.W."/>
            <person name="Divon H."/>
            <person name="Uhlig S."/>
            <person name="Proctor R.H."/>
        </authorList>
    </citation>
    <scope>NUCLEOTIDE SEQUENCE [LARGE SCALE GENOMIC DNA]</scope>
    <source>
        <strain evidence="3">NRRL 39464</strain>
    </source>
</reference>
<proteinExistence type="inferred from homology"/>
<feature type="non-terminal residue" evidence="3">
    <location>
        <position position="166"/>
    </location>
</feature>
<dbReference type="GO" id="GO:0010181">
    <property type="term" value="F:FMN binding"/>
    <property type="evidence" value="ECO:0007669"/>
    <property type="project" value="TreeGrafter"/>
</dbReference>
<sequence>MAHHHSFSPRLSPALASTSSLHDMARNRKLRLLVAATGPRDTSWAQALVVRLSKNPQIEARAIVDDVVPRLTQTIIVMQNRGLAMGAGDRADDIEFYRQQAFELVEWADLMVCVPLDADSIAKMLAGVTDTFLGEVLRGWDTQKSIVLVPGMSTHMWSNPMTKKHL</sequence>
<name>A0A8H5ED22_FUSOX</name>
<dbReference type="GO" id="GO:0015937">
    <property type="term" value="P:coenzyme A biosynthetic process"/>
    <property type="evidence" value="ECO:0007669"/>
    <property type="project" value="TreeGrafter"/>
</dbReference>
<dbReference type="Pfam" id="PF02441">
    <property type="entry name" value="Flavoprotein"/>
    <property type="match status" value="1"/>
</dbReference>
<evidence type="ECO:0000259" key="2">
    <source>
        <dbReference type="Pfam" id="PF02441"/>
    </source>
</evidence>
<dbReference type="EMBL" id="JAAFOW010002766">
    <property type="protein sequence ID" value="KAF5256189.1"/>
    <property type="molecule type" value="Genomic_DNA"/>
</dbReference>
<gene>
    <name evidence="3" type="ORF">FOXYS1_13350</name>
</gene>
<dbReference type="InterPro" id="IPR003382">
    <property type="entry name" value="Flavoprotein"/>
</dbReference>
<evidence type="ECO:0000256" key="1">
    <source>
        <dbReference type="ARBA" id="ARBA00038350"/>
    </source>
</evidence>
<comment type="similarity">
    <text evidence="1">Belongs to the HFCD (homooligomeric flavin containing Cys decarboxylase) superfamily.</text>
</comment>
<dbReference type="PANTHER" id="PTHR14359">
    <property type="entry name" value="HOMO-OLIGOMERIC FLAVIN CONTAINING CYS DECARBOXYLASE FAMILY"/>
    <property type="match status" value="1"/>
</dbReference>
<dbReference type="Gene3D" id="3.40.50.1950">
    <property type="entry name" value="Flavin prenyltransferase-like"/>
    <property type="match status" value="1"/>
</dbReference>
<comment type="caution">
    <text evidence="3">The sequence shown here is derived from an EMBL/GenBank/DDBJ whole genome shotgun (WGS) entry which is preliminary data.</text>
</comment>